<feature type="non-terminal residue" evidence="1">
    <location>
        <position position="1"/>
    </location>
</feature>
<accession>A0A9P9K8J5</accession>
<dbReference type="OrthoDB" id="3563855at2759"/>
<feature type="non-terminal residue" evidence="1">
    <location>
        <position position="130"/>
    </location>
</feature>
<keyword evidence="2" id="KW-1185">Reference proteome</keyword>
<gene>
    <name evidence="1" type="ORF">B0J15DRAFT_376898</name>
</gene>
<comment type="caution">
    <text evidence="1">The sequence shown here is derived from an EMBL/GenBank/DDBJ whole genome shotgun (WGS) entry which is preliminary data.</text>
</comment>
<evidence type="ECO:0000313" key="1">
    <source>
        <dbReference type="EMBL" id="KAH7243914.1"/>
    </source>
</evidence>
<dbReference type="AlphaFoldDB" id="A0A9P9K8J5"/>
<organism evidence="1 2">
    <name type="scientific">Fusarium solani</name>
    <name type="common">Filamentous fungus</name>
    <dbReference type="NCBI Taxonomy" id="169388"/>
    <lineage>
        <taxon>Eukaryota</taxon>
        <taxon>Fungi</taxon>
        <taxon>Dikarya</taxon>
        <taxon>Ascomycota</taxon>
        <taxon>Pezizomycotina</taxon>
        <taxon>Sordariomycetes</taxon>
        <taxon>Hypocreomycetidae</taxon>
        <taxon>Hypocreales</taxon>
        <taxon>Nectriaceae</taxon>
        <taxon>Fusarium</taxon>
        <taxon>Fusarium solani species complex</taxon>
    </lineage>
</organism>
<sequence length="130" mass="15347">PFFAVQSRTMARFLHGTINKYCFLFEYIKSQTADRYSLPETIVMILALRSLRLNMSGIIAKESVLWRDHAQRQYLEIEREGLGLYKTSKDYGLGWWLPGKFDWDNWRFKNDVGERLMVGNNILLGEYGDR</sequence>
<name>A0A9P9K8J5_FUSSL</name>
<dbReference type="EMBL" id="JAGTJS010000018">
    <property type="protein sequence ID" value="KAH7243914.1"/>
    <property type="molecule type" value="Genomic_DNA"/>
</dbReference>
<dbReference type="Proteomes" id="UP000736672">
    <property type="component" value="Unassembled WGS sequence"/>
</dbReference>
<protein>
    <submittedName>
        <fullName evidence="1">Uncharacterized protein</fullName>
    </submittedName>
</protein>
<proteinExistence type="predicted"/>
<evidence type="ECO:0000313" key="2">
    <source>
        <dbReference type="Proteomes" id="UP000736672"/>
    </source>
</evidence>
<reference evidence="1" key="1">
    <citation type="journal article" date="2021" name="Nat. Commun.">
        <title>Genetic determinants of endophytism in the Arabidopsis root mycobiome.</title>
        <authorList>
            <person name="Mesny F."/>
            <person name="Miyauchi S."/>
            <person name="Thiergart T."/>
            <person name="Pickel B."/>
            <person name="Atanasova L."/>
            <person name="Karlsson M."/>
            <person name="Huettel B."/>
            <person name="Barry K.W."/>
            <person name="Haridas S."/>
            <person name="Chen C."/>
            <person name="Bauer D."/>
            <person name="Andreopoulos W."/>
            <person name="Pangilinan J."/>
            <person name="LaButti K."/>
            <person name="Riley R."/>
            <person name="Lipzen A."/>
            <person name="Clum A."/>
            <person name="Drula E."/>
            <person name="Henrissat B."/>
            <person name="Kohler A."/>
            <person name="Grigoriev I.V."/>
            <person name="Martin F.M."/>
            <person name="Hacquard S."/>
        </authorList>
    </citation>
    <scope>NUCLEOTIDE SEQUENCE</scope>
    <source>
        <strain evidence="1">FSSC 5 MPI-SDFR-AT-0091</strain>
    </source>
</reference>